<evidence type="ECO:0000256" key="2">
    <source>
        <dbReference type="ARBA" id="ARBA00001913"/>
    </source>
</evidence>
<keyword evidence="11" id="KW-0119">Carbohydrate metabolism</keyword>
<evidence type="ECO:0000256" key="1">
    <source>
        <dbReference type="ARBA" id="ARBA00000548"/>
    </source>
</evidence>
<dbReference type="SUPFAM" id="SSF51445">
    <property type="entry name" value="(Trans)glycosidases"/>
    <property type="match status" value="1"/>
</dbReference>
<dbReference type="InterPro" id="IPR013783">
    <property type="entry name" value="Ig-like_fold"/>
</dbReference>
<keyword evidence="7 16" id="KW-0378">Hydrolase</keyword>
<dbReference type="EC" id="3.2.1.1" evidence="4"/>
<dbReference type="GO" id="GO:0000272">
    <property type="term" value="P:polysaccharide catabolic process"/>
    <property type="evidence" value="ECO:0007669"/>
    <property type="project" value="UniProtKB-KW"/>
</dbReference>
<sequence>MRATSRGLLLWAAALSVGTRVAGLTAAEWRQQSIYQVVVDRFARTDHSTTAPCDTSQQVYCGGTWRGLISRLDYIQGMGFTAVWISPIVKQMDGNTQDGSSYHGYWAQDIWSLNSAFGSEADLEALSAALHARGMYLMVDVVTNHMAFRGCGTCVDYSVLKPFSSASYYHSFCFIDYNSQSSIETCWQGSNAVSLPDLRTENDDVRRIWNQWVTSMVSKYSIDGIRIDSAKHVETSFWAGFKAAAGVYITGEVFNGDPLYVVPYQKYMDGVLDYPSYYWILRAFQSTSGSVSELVDGLAKLTSSALDLSLYGSFLENHDVERFPSFTSDMAIAFTMLKDGIPIIYQGQEQHYAGKATPNNREALWFSAYSTSSELYTWITKLNKIRAWAITQDAGYLSQTMQVVYSDSHTVATRKGFTGSQVVGIFSNIGSGSSNTTKLSSSGTGFGAGQTVVDALSCTVLTTDLSGDITATILGGIPQILYPLARLLGSGICPLLSGTLIPTSLGPGTTSTTPTVTSTVTMTFVGNATILGSWSASNAPALSASRYTATNPLWWVTVNFASGSVLRYKFIKVANSGTVTWESDPNHDYTVACAAATVSSVWRK</sequence>
<dbReference type="SMART" id="SM01065">
    <property type="entry name" value="CBM_2"/>
    <property type="match status" value="1"/>
</dbReference>
<dbReference type="InterPro" id="IPR015340">
    <property type="entry name" value="A_amylase_C_dom"/>
</dbReference>
<dbReference type="PANTHER" id="PTHR10357:SF215">
    <property type="entry name" value="ALPHA-AMYLASE 1"/>
    <property type="match status" value="1"/>
</dbReference>
<evidence type="ECO:0000313" key="17">
    <source>
        <dbReference type="Proteomes" id="UP001172102"/>
    </source>
</evidence>
<evidence type="ECO:0000256" key="12">
    <source>
        <dbReference type="ARBA" id="ARBA00023295"/>
    </source>
</evidence>
<dbReference type="InterPro" id="IPR013780">
    <property type="entry name" value="Glyco_hydro_b"/>
</dbReference>
<dbReference type="Pfam" id="PF00128">
    <property type="entry name" value="Alpha-amylase"/>
    <property type="match status" value="1"/>
</dbReference>
<dbReference type="Proteomes" id="UP001172102">
    <property type="component" value="Unassembled WGS sequence"/>
</dbReference>
<evidence type="ECO:0000256" key="8">
    <source>
        <dbReference type="ARBA" id="ARBA00022837"/>
    </source>
</evidence>
<dbReference type="InterPro" id="IPR013784">
    <property type="entry name" value="Carb-bd-like_fold"/>
</dbReference>
<dbReference type="InterPro" id="IPR017853">
    <property type="entry name" value="GH"/>
</dbReference>
<organism evidence="16 17">
    <name type="scientific">Lasiosphaeris hirsuta</name>
    <dbReference type="NCBI Taxonomy" id="260670"/>
    <lineage>
        <taxon>Eukaryota</taxon>
        <taxon>Fungi</taxon>
        <taxon>Dikarya</taxon>
        <taxon>Ascomycota</taxon>
        <taxon>Pezizomycotina</taxon>
        <taxon>Sordariomycetes</taxon>
        <taxon>Sordariomycetidae</taxon>
        <taxon>Sordariales</taxon>
        <taxon>Lasiosphaeriaceae</taxon>
        <taxon>Lasiosphaeris</taxon>
    </lineage>
</organism>
<feature type="domain" description="CBM20" evidence="15">
    <location>
        <begin position="495"/>
        <end position="604"/>
    </location>
</feature>
<dbReference type="GO" id="GO:0004556">
    <property type="term" value="F:alpha-amylase activity"/>
    <property type="evidence" value="ECO:0007669"/>
    <property type="project" value="UniProtKB-EC"/>
</dbReference>
<evidence type="ECO:0000256" key="11">
    <source>
        <dbReference type="ARBA" id="ARBA00023277"/>
    </source>
</evidence>
<gene>
    <name evidence="16" type="ORF">B0H67DRAFT_596653</name>
</gene>
<evidence type="ECO:0000256" key="6">
    <source>
        <dbReference type="ARBA" id="ARBA00022729"/>
    </source>
</evidence>
<comment type="cofactor">
    <cofactor evidence="2">
        <name>Ca(2+)</name>
        <dbReference type="ChEBI" id="CHEBI:29108"/>
    </cofactor>
</comment>
<dbReference type="InterPro" id="IPR002044">
    <property type="entry name" value="CBM20"/>
</dbReference>
<dbReference type="Pfam" id="PF09260">
    <property type="entry name" value="A_amylase_dom_C"/>
    <property type="match status" value="1"/>
</dbReference>
<feature type="chain" id="PRO_5041209719" description="alpha-amylase" evidence="14">
    <location>
        <begin position="27"/>
        <end position="604"/>
    </location>
</feature>
<evidence type="ECO:0000256" key="13">
    <source>
        <dbReference type="ARBA" id="ARBA00023326"/>
    </source>
</evidence>
<dbReference type="SUPFAM" id="SSF49452">
    <property type="entry name" value="Starch-binding domain-like"/>
    <property type="match status" value="1"/>
</dbReference>
<dbReference type="FunFam" id="3.20.20.80:FF:000120">
    <property type="entry name" value="Alpha-amylase A"/>
    <property type="match status" value="1"/>
</dbReference>
<comment type="caution">
    <text evidence="16">The sequence shown here is derived from an EMBL/GenBank/DDBJ whole genome shotgun (WGS) entry which is preliminary data.</text>
</comment>
<dbReference type="Gene3D" id="3.20.20.80">
    <property type="entry name" value="Glycosidases"/>
    <property type="match status" value="1"/>
</dbReference>
<keyword evidence="8" id="KW-0106">Calcium</keyword>
<keyword evidence="17" id="KW-1185">Reference proteome</keyword>
<evidence type="ECO:0000256" key="4">
    <source>
        <dbReference type="ARBA" id="ARBA00012595"/>
    </source>
</evidence>
<dbReference type="Pfam" id="PF00686">
    <property type="entry name" value="CBM_20"/>
    <property type="match status" value="1"/>
</dbReference>
<dbReference type="Gene3D" id="2.60.40.10">
    <property type="entry name" value="Immunoglobulins"/>
    <property type="match status" value="1"/>
</dbReference>
<accession>A0AA40BA86</accession>
<evidence type="ECO:0000259" key="15">
    <source>
        <dbReference type="PROSITE" id="PS51166"/>
    </source>
</evidence>
<dbReference type="SMART" id="SM00642">
    <property type="entry name" value="Aamy"/>
    <property type="match status" value="1"/>
</dbReference>
<evidence type="ECO:0000256" key="5">
    <source>
        <dbReference type="ARBA" id="ARBA00022723"/>
    </source>
</evidence>
<protein>
    <recommendedName>
        <fullName evidence="4">alpha-amylase</fullName>
        <ecNumber evidence="4">3.2.1.1</ecNumber>
    </recommendedName>
</protein>
<evidence type="ECO:0000313" key="16">
    <source>
        <dbReference type="EMBL" id="KAK0730547.1"/>
    </source>
</evidence>
<feature type="signal peptide" evidence="14">
    <location>
        <begin position="1"/>
        <end position="26"/>
    </location>
</feature>
<dbReference type="CDD" id="cd11319">
    <property type="entry name" value="AmyAc_euk_AmyA"/>
    <property type="match status" value="1"/>
</dbReference>
<comment type="similarity">
    <text evidence="3">Belongs to the glycosyl hydrolase 13 family.</text>
</comment>
<dbReference type="AlphaFoldDB" id="A0AA40BA86"/>
<evidence type="ECO:0000256" key="10">
    <source>
        <dbReference type="ARBA" id="ARBA00023180"/>
    </source>
</evidence>
<keyword evidence="6 14" id="KW-0732">Signal</keyword>
<keyword evidence="10" id="KW-0325">Glycoprotein</keyword>
<evidence type="ECO:0000256" key="3">
    <source>
        <dbReference type="ARBA" id="ARBA00008061"/>
    </source>
</evidence>
<dbReference type="GO" id="GO:0005509">
    <property type="term" value="F:calcium ion binding"/>
    <property type="evidence" value="ECO:0007669"/>
    <property type="project" value="InterPro"/>
</dbReference>
<dbReference type="SUPFAM" id="SSF51011">
    <property type="entry name" value="Glycosyl hydrolase domain"/>
    <property type="match status" value="1"/>
</dbReference>
<dbReference type="PROSITE" id="PS51166">
    <property type="entry name" value="CBM20"/>
    <property type="match status" value="1"/>
</dbReference>
<dbReference type="PANTHER" id="PTHR10357">
    <property type="entry name" value="ALPHA-AMYLASE FAMILY MEMBER"/>
    <property type="match status" value="1"/>
</dbReference>
<evidence type="ECO:0000256" key="7">
    <source>
        <dbReference type="ARBA" id="ARBA00022801"/>
    </source>
</evidence>
<keyword evidence="5" id="KW-0479">Metal-binding</keyword>
<proteinExistence type="inferred from homology"/>
<keyword evidence="9" id="KW-1015">Disulfide bond</keyword>
<comment type="catalytic activity">
    <reaction evidence="1">
        <text>Endohydrolysis of (1-&gt;4)-alpha-D-glucosidic linkages in polysaccharides containing three or more (1-&gt;4)-alpha-linked D-glucose units.</text>
        <dbReference type="EC" id="3.2.1.1"/>
    </reaction>
</comment>
<evidence type="ECO:0000256" key="14">
    <source>
        <dbReference type="SAM" id="SignalP"/>
    </source>
</evidence>
<dbReference type="EMBL" id="JAUKUA010000001">
    <property type="protein sequence ID" value="KAK0730547.1"/>
    <property type="molecule type" value="Genomic_DNA"/>
</dbReference>
<evidence type="ECO:0000256" key="9">
    <source>
        <dbReference type="ARBA" id="ARBA00023157"/>
    </source>
</evidence>
<dbReference type="Gene3D" id="2.60.40.1180">
    <property type="entry name" value="Golgi alpha-mannosidase II"/>
    <property type="match status" value="1"/>
</dbReference>
<dbReference type="InterPro" id="IPR006047">
    <property type="entry name" value="GH13_cat_dom"/>
</dbReference>
<reference evidence="16" key="1">
    <citation type="submission" date="2023-06" db="EMBL/GenBank/DDBJ databases">
        <title>Genome-scale phylogeny and comparative genomics of the fungal order Sordariales.</title>
        <authorList>
            <consortium name="Lawrence Berkeley National Laboratory"/>
            <person name="Hensen N."/>
            <person name="Bonometti L."/>
            <person name="Westerberg I."/>
            <person name="Brannstrom I.O."/>
            <person name="Guillou S."/>
            <person name="Cros-Aarteil S."/>
            <person name="Calhoun S."/>
            <person name="Haridas S."/>
            <person name="Kuo A."/>
            <person name="Mondo S."/>
            <person name="Pangilinan J."/>
            <person name="Riley R."/>
            <person name="Labutti K."/>
            <person name="Andreopoulos B."/>
            <person name="Lipzen A."/>
            <person name="Chen C."/>
            <person name="Yanf M."/>
            <person name="Daum C."/>
            <person name="Ng V."/>
            <person name="Clum A."/>
            <person name="Steindorff A."/>
            <person name="Ohm R."/>
            <person name="Martin F."/>
            <person name="Silar P."/>
            <person name="Natvig D."/>
            <person name="Lalanne C."/>
            <person name="Gautier V."/>
            <person name="Ament-Velasquez S.L."/>
            <person name="Kruys A."/>
            <person name="Hutchinson M.I."/>
            <person name="Powell A.J."/>
            <person name="Barry K."/>
            <person name="Miller A.N."/>
            <person name="Grigoriev I.V."/>
            <person name="Debuchy R."/>
            <person name="Gladieux P."/>
            <person name="Thoren M.H."/>
            <person name="Johannesson H."/>
        </authorList>
    </citation>
    <scope>NUCLEOTIDE SEQUENCE</scope>
    <source>
        <strain evidence="16">SMH4607-1</strain>
    </source>
</reference>
<name>A0AA40BA86_9PEZI</name>
<keyword evidence="12" id="KW-0326">Glycosidase</keyword>
<keyword evidence="13" id="KW-0624">Polysaccharide degradation</keyword>
<dbReference type="GO" id="GO:2001070">
    <property type="term" value="F:starch binding"/>
    <property type="evidence" value="ECO:0007669"/>
    <property type="project" value="InterPro"/>
</dbReference>